<dbReference type="EMBL" id="ASPP01019879">
    <property type="protein sequence ID" value="ETO14656.1"/>
    <property type="molecule type" value="Genomic_DNA"/>
</dbReference>
<keyword evidence="3" id="KW-1185">Reference proteome</keyword>
<protein>
    <submittedName>
        <fullName evidence="2">Uncharacterized protein</fullName>
    </submittedName>
</protein>
<organism evidence="2 3">
    <name type="scientific">Reticulomyxa filosa</name>
    <dbReference type="NCBI Taxonomy" id="46433"/>
    <lineage>
        <taxon>Eukaryota</taxon>
        <taxon>Sar</taxon>
        <taxon>Rhizaria</taxon>
        <taxon>Retaria</taxon>
        <taxon>Foraminifera</taxon>
        <taxon>Monothalamids</taxon>
        <taxon>Reticulomyxidae</taxon>
        <taxon>Reticulomyxa</taxon>
    </lineage>
</organism>
<comment type="caution">
    <text evidence="2">The sequence shown here is derived from an EMBL/GenBank/DDBJ whole genome shotgun (WGS) entry which is preliminary data.</text>
</comment>
<accession>X6MLX1</accession>
<dbReference type="Proteomes" id="UP000023152">
    <property type="component" value="Unassembled WGS sequence"/>
</dbReference>
<feature type="region of interest" description="Disordered" evidence="1">
    <location>
        <begin position="168"/>
        <end position="202"/>
    </location>
</feature>
<proteinExistence type="predicted"/>
<reference evidence="2 3" key="1">
    <citation type="journal article" date="2013" name="Curr. Biol.">
        <title>The Genome of the Foraminiferan Reticulomyxa filosa.</title>
        <authorList>
            <person name="Glockner G."/>
            <person name="Hulsmann N."/>
            <person name="Schleicher M."/>
            <person name="Noegel A.A."/>
            <person name="Eichinger L."/>
            <person name="Gallinger C."/>
            <person name="Pawlowski J."/>
            <person name="Sierra R."/>
            <person name="Euteneuer U."/>
            <person name="Pillet L."/>
            <person name="Moustafa A."/>
            <person name="Platzer M."/>
            <person name="Groth M."/>
            <person name="Szafranski K."/>
            <person name="Schliwa M."/>
        </authorList>
    </citation>
    <scope>NUCLEOTIDE SEQUENCE [LARGE SCALE GENOMIC DNA]</scope>
</reference>
<name>X6MLX1_RETFI</name>
<evidence type="ECO:0000313" key="3">
    <source>
        <dbReference type="Proteomes" id="UP000023152"/>
    </source>
</evidence>
<feature type="compositionally biased region" description="Low complexity" evidence="1">
    <location>
        <begin position="176"/>
        <end position="187"/>
    </location>
</feature>
<evidence type="ECO:0000313" key="2">
    <source>
        <dbReference type="EMBL" id="ETO14656.1"/>
    </source>
</evidence>
<sequence>MKTVTVQNWFPYVQHAVFPSRLFKPFFQFNFKLFETCITYQKKKNSIKNMIPCKLHPKRQCYNCGISTIQPTEDPLKFTCLRQCGHIICLKCVNLHCAQVLDTLLTFVALQYFERDTTHINVIGFFFKYIVYVLLLSNKKAQLKTFEDLMQKSQENVKPEASKNVNALSTEKLQEETTSTDTTQNSTVEEPSEKQRKTKKRRNPKIVLKQEYSLSDLDFLLTYYYYFLKLKGLSQIGKLLK</sequence>
<evidence type="ECO:0000256" key="1">
    <source>
        <dbReference type="SAM" id="MobiDB-lite"/>
    </source>
</evidence>
<dbReference type="AlphaFoldDB" id="X6MLX1"/>
<gene>
    <name evidence="2" type="ORF">RFI_22712</name>
</gene>